<dbReference type="HAMAP" id="MF_00150">
    <property type="entry name" value="ArgC_type1"/>
    <property type="match status" value="1"/>
</dbReference>
<proteinExistence type="inferred from homology"/>
<accession>A0A1M5NWS0</accession>
<dbReference type="AlphaFoldDB" id="A0A1M5NWS0"/>
<keyword evidence="2 7" id="KW-0055">Arginine biosynthesis</keyword>
<reference evidence="11" key="1">
    <citation type="submission" date="2016-11" db="EMBL/GenBank/DDBJ databases">
        <authorList>
            <person name="Varghese N."/>
            <person name="Submissions S."/>
        </authorList>
    </citation>
    <scope>NUCLEOTIDE SEQUENCE [LARGE SCALE GENOMIC DNA]</scope>
    <source>
        <strain evidence="11">CGMCC 1.8995</strain>
    </source>
</reference>
<dbReference type="Pfam" id="PF22698">
    <property type="entry name" value="Semialdhyde_dhC_1"/>
    <property type="match status" value="1"/>
</dbReference>
<dbReference type="InterPro" id="IPR050085">
    <property type="entry name" value="AGPR"/>
</dbReference>
<name>A0A1M5NWS0_9ALTE</name>
<dbReference type="InterPro" id="IPR023013">
    <property type="entry name" value="AGPR_AS"/>
</dbReference>
<dbReference type="GO" id="GO:0005737">
    <property type="term" value="C:cytoplasm"/>
    <property type="evidence" value="ECO:0007669"/>
    <property type="project" value="UniProtKB-SubCell"/>
</dbReference>
<comment type="similarity">
    <text evidence="7">Belongs to the NAGSA dehydrogenase family. Type 1 subfamily.</text>
</comment>
<dbReference type="InterPro" id="IPR000706">
    <property type="entry name" value="AGPR_type-1"/>
</dbReference>
<keyword evidence="11" id="KW-1185">Reference proteome</keyword>
<dbReference type="GO" id="GO:0006526">
    <property type="term" value="P:L-arginine biosynthetic process"/>
    <property type="evidence" value="ECO:0007669"/>
    <property type="project" value="UniProtKB-UniRule"/>
</dbReference>
<dbReference type="Gene3D" id="3.40.50.720">
    <property type="entry name" value="NAD(P)-binding Rossmann-like Domain"/>
    <property type="match status" value="1"/>
</dbReference>
<keyword evidence="4 7" id="KW-0521">NADP</keyword>
<evidence type="ECO:0000256" key="2">
    <source>
        <dbReference type="ARBA" id="ARBA00022571"/>
    </source>
</evidence>
<evidence type="ECO:0000256" key="1">
    <source>
        <dbReference type="ARBA" id="ARBA00004862"/>
    </source>
</evidence>
<dbReference type="GO" id="GO:0051287">
    <property type="term" value="F:NAD binding"/>
    <property type="evidence" value="ECO:0007669"/>
    <property type="project" value="InterPro"/>
</dbReference>
<dbReference type="GO" id="GO:0003942">
    <property type="term" value="F:N-acetyl-gamma-glutamyl-phosphate reductase activity"/>
    <property type="evidence" value="ECO:0007669"/>
    <property type="project" value="UniProtKB-UniRule"/>
</dbReference>
<keyword evidence="3 7" id="KW-0028">Amino-acid biosynthesis</keyword>
<dbReference type="Proteomes" id="UP000184520">
    <property type="component" value="Unassembled WGS sequence"/>
</dbReference>
<feature type="domain" description="Semialdehyde dehydrogenase NAD-binding" evidence="9">
    <location>
        <begin position="3"/>
        <end position="148"/>
    </location>
</feature>
<dbReference type="CDD" id="cd23934">
    <property type="entry name" value="AGPR_1_C"/>
    <property type="match status" value="1"/>
</dbReference>
<dbReference type="InterPro" id="IPR058924">
    <property type="entry name" value="AGPR_dimerisation_dom"/>
</dbReference>
<dbReference type="STRING" id="634436.SAMN05216361_3385"/>
<dbReference type="UniPathway" id="UPA00068">
    <property type="reaction ID" value="UER00108"/>
</dbReference>
<evidence type="ECO:0000256" key="4">
    <source>
        <dbReference type="ARBA" id="ARBA00022857"/>
    </source>
</evidence>
<comment type="pathway">
    <text evidence="1 7">Amino-acid biosynthesis; L-arginine biosynthesis; N(2)-acetyl-L-ornithine from L-glutamate: step 3/4.</text>
</comment>
<evidence type="ECO:0000256" key="5">
    <source>
        <dbReference type="ARBA" id="ARBA00023002"/>
    </source>
</evidence>
<dbReference type="GO" id="GO:0070401">
    <property type="term" value="F:NADP+ binding"/>
    <property type="evidence" value="ECO:0007669"/>
    <property type="project" value="InterPro"/>
</dbReference>
<dbReference type="PANTHER" id="PTHR32338">
    <property type="entry name" value="N-ACETYL-GAMMA-GLUTAMYL-PHOSPHATE REDUCTASE, CHLOROPLASTIC-RELATED-RELATED"/>
    <property type="match status" value="1"/>
</dbReference>
<dbReference type="Pfam" id="PF01118">
    <property type="entry name" value="Semialdhyde_dh"/>
    <property type="match status" value="1"/>
</dbReference>
<dbReference type="SUPFAM" id="SSF55347">
    <property type="entry name" value="Glyceraldehyde-3-phosphate dehydrogenase-like, C-terminal domain"/>
    <property type="match status" value="1"/>
</dbReference>
<dbReference type="NCBIfam" id="TIGR01850">
    <property type="entry name" value="argC"/>
    <property type="match status" value="1"/>
</dbReference>
<gene>
    <name evidence="7" type="primary">argC</name>
    <name evidence="10" type="ORF">SAMN05216361_3385</name>
</gene>
<evidence type="ECO:0000313" key="11">
    <source>
        <dbReference type="Proteomes" id="UP000184520"/>
    </source>
</evidence>
<evidence type="ECO:0000313" key="10">
    <source>
        <dbReference type="EMBL" id="SHG94026.1"/>
    </source>
</evidence>
<dbReference type="FunFam" id="3.30.360.10:FF:000014">
    <property type="entry name" value="N-acetyl-gamma-glutamyl-phosphate reductase"/>
    <property type="match status" value="1"/>
</dbReference>
<dbReference type="OrthoDB" id="9801289at2"/>
<dbReference type="CDD" id="cd17895">
    <property type="entry name" value="AGPR_1_N"/>
    <property type="match status" value="1"/>
</dbReference>
<dbReference type="PANTHER" id="PTHR32338:SF10">
    <property type="entry name" value="N-ACETYL-GAMMA-GLUTAMYL-PHOSPHATE REDUCTASE, CHLOROPLASTIC-RELATED"/>
    <property type="match status" value="1"/>
</dbReference>
<comment type="function">
    <text evidence="7">Catalyzes the NADPH-dependent reduction of N-acetyl-5-glutamyl phosphate to yield N-acetyl-L-glutamate 5-semialdehyde.</text>
</comment>
<evidence type="ECO:0000256" key="8">
    <source>
        <dbReference type="PROSITE-ProRule" id="PRU10010"/>
    </source>
</evidence>
<comment type="catalytic activity">
    <reaction evidence="6 7">
        <text>N-acetyl-L-glutamate 5-semialdehyde + phosphate + NADP(+) = N-acetyl-L-glutamyl 5-phosphate + NADPH + H(+)</text>
        <dbReference type="Rhea" id="RHEA:21588"/>
        <dbReference type="ChEBI" id="CHEBI:15378"/>
        <dbReference type="ChEBI" id="CHEBI:29123"/>
        <dbReference type="ChEBI" id="CHEBI:43474"/>
        <dbReference type="ChEBI" id="CHEBI:57783"/>
        <dbReference type="ChEBI" id="CHEBI:57936"/>
        <dbReference type="ChEBI" id="CHEBI:58349"/>
        <dbReference type="EC" id="1.2.1.38"/>
    </reaction>
</comment>
<dbReference type="SUPFAM" id="SSF51735">
    <property type="entry name" value="NAD(P)-binding Rossmann-fold domains"/>
    <property type="match status" value="1"/>
</dbReference>
<sequence length="341" mass="36256">MFNIAVIGASGYTGAQLVNLIVGHPQMTLKHVLVSENSADAGKTMAQVHGNLAHLSQYVLTPLNSDLLAELAATMDGIFLATPHEASHDWMEALSAGKAKVFDLSGAFRLKDTEVFAKHYGFAHTSVDCLDKAVYGLAEYQADALKSANIVAVPGCYPTASLLALKPLFNAGLLDTSMRPIINAVSGVSGAGRKASLTTSFYEVSLQAYGVLGHRHTPEIEAHLGTQVIFTPHLGNFKRGILATVTVKLKAGTTQSDLDSLYESVYADQPIVRLRESFPKVDDVAHTPFCDLHWKVDAESGYAVVASAIDNVMKGAASQAMQCANLALGLSATQGLIHGYE</sequence>
<dbReference type="InterPro" id="IPR036291">
    <property type="entry name" value="NAD(P)-bd_dom_sf"/>
</dbReference>
<dbReference type="EC" id="1.2.1.38" evidence="7"/>
<dbReference type="SMART" id="SM00859">
    <property type="entry name" value="Semialdhyde_dh"/>
    <property type="match status" value="1"/>
</dbReference>
<comment type="subcellular location">
    <subcellularLocation>
        <location evidence="7">Cytoplasm</location>
    </subcellularLocation>
</comment>
<keyword evidence="5 7" id="KW-0560">Oxidoreductase</keyword>
<evidence type="ECO:0000256" key="3">
    <source>
        <dbReference type="ARBA" id="ARBA00022605"/>
    </source>
</evidence>
<evidence type="ECO:0000256" key="6">
    <source>
        <dbReference type="ARBA" id="ARBA00050557"/>
    </source>
</evidence>
<dbReference type="EMBL" id="FQWD01000005">
    <property type="protein sequence ID" value="SHG94026.1"/>
    <property type="molecule type" value="Genomic_DNA"/>
</dbReference>
<organism evidence="10 11">
    <name type="scientific">Marisediminitalea aggregata</name>
    <dbReference type="NCBI Taxonomy" id="634436"/>
    <lineage>
        <taxon>Bacteria</taxon>
        <taxon>Pseudomonadati</taxon>
        <taxon>Pseudomonadota</taxon>
        <taxon>Gammaproteobacteria</taxon>
        <taxon>Alteromonadales</taxon>
        <taxon>Alteromonadaceae</taxon>
        <taxon>Marisediminitalea</taxon>
    </lineage>
</organism>
<dbReference type="InterPro" id="IPR000534">
    <property type="entry name" value="Semialdehyde_DH_NAD-bd"/>
</dbReference>
<dbReference type="Gene3D" id="3.30.360.10">
    <property type="entry name" value="Dihydrodipicolinate Reductase, domain 2"/>
    <property type="match status" value="1"/>
</dbReference>
<dbReference type="PROSITE" id="PS01224">
    <property type="entry name" value="ARGC"/>
    <property type="match status" value="1"/>
</dbReference>
<dbReference type="RefSeq" id="WP_073324332.1">
    <property type="nucleotide sequence ID" value="NZ_FQWD01000005.1"/>
</dbReference>
<keyword evidence="7" id="KW-0963">Cytoplasm</keyword>
<protein>
    <recommendedName>
        <fullName evidence="7">N-acetyl-gamma-glutamyl-phosphate reductase</fullName>
        <shortName evidence="7">AGPR</shortName>
        <ecNumber evidence="7">1.2.1.38</ecNumber>
    </recommendedName>
    <alternativeName>
        <fullName evidence="7">N-acetyl-glutamate semialdehyde dehydrogenase</fullName>
        <shortName evidence="7">NAGSA dehydrogenase</shortName>
    </alternativeName>
</protein>
<evidence type="ECO:0000256" key="7">
    <source>
        <dbReference type="HAMAP-Rule" id="MF_00150"/>
    </source>
</evidence>
<feature type="active site" evidence="7 8">
    <location>
        <position position="156"/>
    </location>
</feature>
<evidence type="ECO:0000259" key="9">
    <source>
        <dbReference type="SMART" id="SM00859"/>
    </source>
</evidence>